<accession>A0A1C4W474</accession>
<reference evidence="2" key="1">
    <citation type="submission" date="2016-06" db="EMBL/GenBank/DDBJ databases">
        <authorList>
            <person name="Varghese N."/>
            <person name="Submissions Spin"/>
        </authorList>
    </citation>
    <scope>NUCLEOTIDE SEQUENCE [LARGE SCALE GENOMIC DNA]</scope>
    <source>
        <strain evidence="2">DSM 45246</strain>
    </source>
</reference>
<dbReference type="AlphaFoldDB" id="A0A1C4W474"/>
<evidence type="ECO:0000313" key="2">
    <source>
        <dbReference type="Proteomes" id="UP000199629"/>
    </source>
</evidence>
<organism evidence="1 2">
    <name type="scientific">Micromonospora chaiyaphumensis</name>
    <dbReference type="NCBI Taxonomy" id="307119"/>
    <lineage>
        <taxon>Bacteria</taxon>
        <taxon>Bacillati</taxon>
        <taxon>Actinomycetota</taxon>
        <taxon>Actinomycetes</taxon>
        <taxon>Micromonosporales</taxon>
        <taxon>Micromonosporaceae</taxon>
        <taxon>Micromonospora</taxon>
    </lineage>
</organism>
<proteinExistence type="predicted"/>
<dbReference type="RefSeq" id="WP_091261765.1">
    <property type="nucleotide sequence ID" value="NZ_FMCS01000003.1"/>
</dbReference>
<evidence type="ECO:0000313" key="1">
    <source>
        <dbReference type="EMBL" id="SCE91004.1"/>
    </source>
</evidence>
<name>A0A1C4W474_9ACTN</name>
<dbReference type="EMBL" id="FMCS01000003">
    <property type="protein sequence ID" value="SCE91004.1"/>
    <property type="molecule type" value="Genomic_DNA"/>
</dbReference>
<keyword evidence="2" id="KW-1185">Reference proteome</keyword>
<sequence>MLEIDESYRGGAEKTCECCGQPSRRTWCMVTRDGLPYAVFFAACYNHDGAAESWIDVVFGTWGQDTDYDDHLTFGCRFGPGAGSDLPGATAVDAASVAPDAPLYGHKLTRAEALAHPNLSEFWEVIDFVTATDPLLHQHHYGHRATASQ</sequence>
<dbReference type="Proteomes" id="UP000199629">
    <property type="component" value="Unassembled WGS sequence"/>
</dbReference>
<protein>
    <submittedName>
        <fullName evidence="1">Uncharacterized protein</fullName>
    </submittedName>
</protein>
<gene>
    <name evidence="1" type="ORF">GA0070214_103199</name>
</gene>